<comment type="similarity">
    <text evidence="4">Belongs to the Cob(I)alamin adenosyltransferase family.</text>
</comment>
<comment type="pathway">
    <text evidence="4">Cofactor biosynthesis; adenosylcobalamin biosynthesis; adenosylcobalamin from cob(II)yrinate a,c-diamide: step 2/7.</text>
</comment>
<gene>
    <name evidence="6" type="ORF">A2920_01335</name>
</gene>
<evidence type="ECO:0000256" key="3">
    <source>
        <dbReference type="ARBA" id="ARBA00022840"/>
    </source>
</evidence>
<evidence type="ECO:0000313" key="6">
    <source>
        <dbReference type="EMBL" id="OHB04572.1"/>
    </source>
</evidence>
<sequence length="180" mass="20374">MLYTRKGDDGTSSLYKSKDRITKNHPVFEALGGLDELNSLLGVCFAKYQCEKPVLFNVCKIIRTIQHNLFIIQAGLAGAEKSIPKSRIEEMEYIIGEIESYIEKPNSFVIAGATELSALFDYARALSRRTERSVISANLRLDKQLSPETLSYLNRLSSLLYALARYEAFLSHKKEEVPVY</sequence>
<dbReference type="InterPro" id="IPR036451">
    <property type="entry name" value="CblAdoTrfase-like_sf"/>
</dbReference>
<evidence type="ECO:0000313" key="7">
    <source>
        <dbReference type="Proteomes" id="UP000179283"/>
    </source>
</evidence>
<evidence type="ECO:0000259" key="5">
    <source>
        <dbReference type="Pfam" id="PF01923"/>
    </source>
</evidence>
<dbReference type="InterPro" id="IPR029499">
    <property type="entry name" value="PduO-typ"/>
</dbReference>
<dbReference type="Gene3D" id="1.20.1200.10">
    <property type="entry name" value="Cobalamin adenosyltransferase-like"/>
    <property type="match status" value="1"/>
</dbReference>
<reference evidence="6 7" key="1">
    <citation type="journal article" date="2016" name="Nat. Commun.">
        <title>Thousands of microbial genomes shed light on interconnected biogeochemical processes in an aquifer system.</title>
        <authorList>
            <person name="Anantharaman K."/>
            <person name="Brown C.T."/>
            <person name="Hug L.A."/>
            <person name="Sharon I."/>
            <person name="Castelle C.J."/>
            <person name="Probst A.J."/>
            <person name="Thomas B.C."/>
            <person name="Singh A."/>
            <person name="Wilkins M.J."/>
            <person name="Karaoz U."/>
            <person name="Brodie E.L."/>
            <person name="Williams K.H."/>
            <person name="Hubbard S.S."/>
            <person name="Banfield J.F."/>
        </authorList>
    </citation>
    <scope>NUCLEOTIDE SEQUENCE [LARGE SCALE GENOMIC DNA]</scope>
</reference>
<keyword evidence="2 4" id="KW-0547">Nucleotide-binding</keyword>
<protein>
    <recommendedName>
        <fullName evidence="4">Corrinoid adenosyltransferase</fullName>
        <ecNumber evidence="4">2.5.1.17</ecNumber>
    </recommendedName>
    <alternativeName>
        <fullName evidence="4">Cob(II)alamin adenosyltransferase</fullName>
    </alternativeName>
    <alternativeName>
        <fullName evidence="4">Cob(II)yrinic acid a,c-diamide adenosyltransferase</fullName>
    </alternativeName>
    <alternativeName>
        <fullName evidence="4">Cobinamide/cobalamin adenosyltransferase</fullName>
    </alternativeName>
</protein>
<keyword evidence="1 4" id="KW-0808">Transferase</keyword>
<dbReference type="Proteomes" id="UP000179283">
    <property type="component" value="Unassembled WGS sequence"/>
</dbReference>
<dbReference type="GO" id="GO:0005524">
    <property type="term" value="F:ATP binding"/>
    <property type="evidence" value="ECO:0007669"/>
    <property type="project" value="UniProtKB-UniRule"/>
</dbReference>
<name>A0A1G2U6K0_9BACT</name>
<dbReference type="SUPFAM" id="SSF89028">
    <property type="entry name" value="Cobalamin adenosyltransferase-like"/>
    <property type="match status" value="1"/>
</dbReference>
<dbReference type="Pfam" id="PF01923">
    <property type="entry name" value="Cob_adeno_trans"/>
    <property type="match status" value="1"/>
</dbReference>
<comment type="catalytic activity">
    <reaction evidence="4">
        <text>2 cob(II)alamin + reduced [electron-transfer flavoprotein] + 2 ATP = 2 adenosylcob(III)alamin + 2 triphosphate + oxidized [electron-transfer flavoprotein] + 3 H(+)</text>
        <dbReference type="Rhea" id="RHEA:28671"/>
        <dbReference type="Rhea" id="RHEA-COMP:10685"/>
        <dbReference type="Rhea" id="RHEA-COMP:10686"/>
        <dbReference type="ChEBI" id="CHEBI:15378"/>
        <dbReference type="ChEBI" id="CHEBI:16304"/>
        <dbReference type="ChEBI" id="CHEBI:18036"/>
        <dbReference type="ChEBI" id="CHEBI:18408"/>
        <dbReference type="ChEBI" id="CHEBI:30616"/>
        <dbReference type="ChEBI" id="CHEBI:57692"/>
        <dbReference type="ChEBI" id="CHEBI:58307"/>
        <dbReference type="EC" id="2.5.1.17"/>
    </reaction>
</comment>
<evidence type="ECO:0000256" key="2">
    <source>
        <dbReference type="ARBA" id="ARBA00022741"/>
    </source>
</evidence>
<comment type="catalytic activity">
    <reaction evidence="4">
        <text>2 cob(II)yrinate a,c diamide + reduced [electron-transfer flavoprotein] + 2 ATP = 2 adenosylcob(III)yrinate a,c-diamide + 2 triphosphate + oxidized [electron-transfer flavoprotein] + 3 H(+)</text>
        <dbReference type="Rhea" id="RHEA:11528"/>
        <dbReference type="Rhea" id="RHEA-COMP:10685"/>
        <dbReference type="Rhea" id="RHEA-COMP:10686"/>
        <dbReference type="ChEBI" id="CHEBI:15378"/>
        <dbReference type="ChEBI" id="CHEBI:18036"/>
        <dbReference type="ChEBI" id="CHEBI:30616"/>
        <dbReference type="ChEBI" id="CHEBI:57692"/>
        <dbReference type="ChEBI" id="CHEBI:58307"/>
        <dbReference type="ChEBI" id="CHEBI:58503"/>
        <dbReference type="ChEBI" id="CHEBI:58537"/>
        <dbReference type="EC" id="2.5.1.17"/>
    </reaction>
</comment>
<keyword evidence="4" id="KW-0169">Cobalamin biosynthesis</keyword>
<evidence type="ECO:0000256" key="4">
    <source>
        <dbReference type="RuleBase" id="RU366026"/>
    </source>
</evidence>
<dbReference type="PANTHER" id="PTHR12213">
    <property type="entry name" value="CORRINOID ADENOSYLTRANSFERASE"/>
    <property type="match status" value="1"/>
</dbReference>
<proteinExistence type="inferred from homology"/>
<organism evidence="6 7">
    <name type="scientific">Candidatus Zambryskibacteria bacterium RIFCSPLOWO2_01_FULL_43_17</name>
    <dbReference type="NCBI Taxonomy" id="1802760"/>
    <lineage>
        <taxon>Bacteria</taxon>
        <taxon>Candidatus Zambryskiibacteriota</taxon>
    </lineage>
</organism>
<dbReference type="GO" id="GO:0008817">
    <property type="term" value="F:corrinoid adenosyltransferase activity"/>
    <property type="evidence" value="ECO:0007669"/>
    <property type="project" value="UniProtKB-UniRule"/>
</dbReference>
<dbReference type="InterPro" id="IPR016030">
    <property type="entry name" value="CblAdoTrfase-like"/>
</dbReference>
<dbReference type="PANTHER" id="PTHR12213:SF0">
    <property type="entry name" value="CORRINOID ADENOSYLTRANSFERASE MMAB"/>
    <property type="match status" value="1"/>
</dbReference>
<dbReference type="EC" id="2.5.1.17" evidence="4"/>
<dbReference type="UniPathway" id="UPA00148">
    <property type="reaction ID" value="UER00233"/>
</dbReference>
<dbReference type="AlphaFoldDB" id="A0A1G2U6K0"/>
<feature type="domain" description="Cobalamin adenosyltransferase-like" evidence="5">
    <location>
        <begin position="2"/>
        <end position="166"/>
    </location>
</feature>
<evidence type="ECO:0000256" key="1">
    <source>
        <dbReference type="ARBA" id="ARBA00022679"/>
    </source>
</evidence>
<accession>A0A1G2U6K0</accession>
<comment type="caution">
    <text evidence="6">The sequence shown here is derived from an EMBL/GenBank/DDBJ whole genome shotgun (WGS) entry which is preliminary data.</text>
</comment>
<dbReference type="NCBIfam" id="TIGR00636">
    <property type="entry name" value="PduO_Nterm"/>
    <property type="match status" value="1"/>
</dbReference>
<dbReference type="EMBL" id="MHWD01000008">
    <property type="protein sequence ID" value="OHB04572.1"/>
    <property type="molecule type" value="Genomic_DNA"/>
</dbReference>
<dbReference type="GO" id="GO:0009236">
    <property type="term" value="P:cobalamin biosynthetic process"/>
    <property type="evidence" value="ECO:0007669"/>
    <property type="project" value="UniProtKB-UniRule"/>
</dbReference>
<keyword evidence="3 4" id="KW-0067">ATP-binding</keyword>